<organism evidence="1 2">
    <name type="scientific">Bernardetia litoralis (strain ATCC 23117 / DSM 6794 / NBRC 15988 / NCIMB 1366 / Fx l1 / Sio-4)</name>
    <name type="common">Flexibacter litoralis</name>
    <dbReference type="NCBI Taxonomy" id="880071"/>
    <lineage>
        <taxon>Bacteria</taxon>
        <taxon>Pseudomonadati</taxon>
        <taxon>Bacteroidota</taxon>
        <taxon>Cytophagia</taxon>
        <taxon>Cytophagales</taxon>
        <taxon>Bernardetiaceae</taxon>
        <taxon>Bernardetia</taxon>
    </lineage>
</organism>
<evidence type="ECO:0008006" key="3">
    <source>
        <dbReference type="Google" id="ProtNLM"/>
    </source>
</evidence>
<name>I4AQA1_BERLS</name>
<accession>I4AQA1</accession>
<dbReference type="AlphaFoldDB" id="I4AQA1"/>
<dbReference type="KEGG" id="fli:Fleli_3830"/>
<keyword evidence="2" id="KW-1185">Reference proteome</keyword>
<dbReference type="Proteomes" id="UP000006054">
    <property type="component" value="Chromosome"/>
</dbReference>
<sequence>MIIHESVFLYLEFFKEDSLIGLTWLPTTEDMTDEEHQRELLKYLDFVLELKPKRALNNSKNFLFTTSPTMQEWIDDTILTPSTKVGLTKIAIVMTQEFITGLAIEQLIDTALSSQEITLRSFEDKEEAKEWLLSASK</sequence>
<proteinExistence type="predicted"/>
<reference evidence="2" key="1">
    <citation type="submission" date="2012-06" db="EMBL/GenBank/DDBJ databases">
        <title>The complete genome of Flexibacter litoralis DSM 6794.</title>
        <authorList>
            <person name="Lucas S."/>
            <person name="Copeland A."/>
            <person name="Lapidus A."/>
            <person name="Glavina del Rio T."/>
            <person name="Dalin E."/>
            <person name="Tice H."/>
            <person name="Bruce D."/>
            <person name="Goodwin L."/>
            <person name="Pitluck S."/>
            <person name="Peters L."/>
            <person name="Ovchinnikova G."/>
            <person name="Lu M."/>
            <person name="Kyrpides N."/>
            <person name="Mavromatis K."/>
            <person name="Ivanova N."/>
            <person name="Brettin T."/>
            <person name="Detter J.C."/>
            <person name="Han C."/>
            <person name="Larimer F."/>
            <person name="Land M."/>
            <person name="Hauser L."/>
            <person name="Markowitz V."/>
            <person name="Cheng J.-F."/>
            <person name="Hugenholtz P."/>
            <person name="Woyke T."/>
            <person name="Wu D."/>
            <person name="Spring S."/>
            <person name="Lang E."/>
            <person name="Kopitz M."/>
            <person name="Brambilla E."/>
            <person name="Klenk H.-P."/>
            <person name="Eisen J.A."/>
        </authorList>
    </citation>
    <scope>NUCLEOTIDE SEQUENCE [LARGE SCALE GENOMIC DNA]</scope>
    <source>
        <strain evidence="2">ATCC 23117 / DSM 6794 / NBRC 15988 / NCIMB 1366 / Sio-4</strain>
    </source>
</reference>
<dbReference type="RefSeq" id="WP_014799559.1">
    <property type="nucleotide sequence ID" value="NC_018018.1"/>
</dbReference>
<protein>
    <recommendedName>
        <fullName evidence="3">STAS/SEC14 domain-containing protein</fullName>
    </recommendedName>
</protein>
<gene>
    <name evidence="1" type="ordered locus">Fleli_3830</name>
</gene>
<dbReference type="EMBL" id="CP003345">
    <property type="protein sequence ID" value="AFM06136.1"/>
    <property type="molecule type" value="Genomic_DNA"/>
</dbReference>
<evidence type="ECO:0000313" key="1">
    <source>
        <dbReference type="EMBL" id="AFM06136.1"/>
    </source>
</evidence>
<evidence type="ECO:0000313" key="2">
    <source>
        <dbReference type="Proteomes" id="UP000006054"/>
    </source>
</evidence>
<dbReference type="HOGENOM" id="CLU_154471_0_0_10"/>
<dbReference type="OrthoDB" id="982103at2"/>